<feature type="region of interest" description="Disordered" evidence="1">
    <location>
        <begin position="259"/>
        <end position="284"/>
    </location>
</feature>
<sequence>MVGTEPSSAGNSAEPETWDYLAHTEKQRRLMQDDIQRIHENCPKDPGHRKAPVSKCKDCYYKIVDRVKQRYLGQAEGEWYADRRIFIQHLTELITAVRRGESSLDAIEDRVMDEKRKWFREGVKRWAATFASFGLTEKREELLRLHDDRTLEFADFCDKVQKVVEADIESCPPDSLRRLLNPKLRKSERVEAYIQIFFFPTDKPEVIMESTQRFLKMLDQGTSMRRIMAMMVEDRRQYVGHSAEVDAIKQRIDDLQKAKATFQKQQQAKKQRKNKKAPEPERGPPCAVCGTAVELQHRICPVCEISFGYGIAKEPRPYCSENCQNEDFSGHVEAVHQCHAGDNCIQLYEDVETDVNGHFCKQCLHSSTSAAFYCSMRCAEANHTNHRDEGESHVDRKPTFLSIPQVFQELQDGEAFASHSFEEARANDQFVSRRRHTTTESNAMDDLGMQFVDQQSRSSASSDKLPPAVSESVDNHASDVVEKTNIAPATLVQAKPIDLDIDMSDTDVRIPSPQPKSASAASGYQSGRTSRELDIPVTHASPKADPRDPIFPEVIKKDYSNRRSPQAEPRPGRVTELFPGKVGDAARRRPGSAEIAGPSEGKPGPANIPTAGAGPAAEKTMDHLRRFGGPGAGRRPEETRTGFPGPFGNRVDPRREPPRKGISSVDSQYTRFRHDDKRRPLDREPPPRNDDYRKRKAENLHTEPRQFEQNSKDPKRARSGSDELEEGEI</sequence>
<accession>A0A420YBZ9</accession>
<reference evidence="2 3" key="1">
    <citation type="submission" date="2018-08" db="EMBL/GenBank/DDBJ databases">
        <title>Draft genome of the lignicolous fungus Coniochaeta pulveracea.</title>
        <authorList>
            <person name="Borstlap C.J."/>
            <person name="De Witt R.N."/>
            <person name="Botha A."/>
            <person name="Volschenk H."/>
        </authorList>
    </citation>
    <scope>NUCLEOTIDE SEQUENCE [LARGE SCALE GENOMIC DNA]</scope>
    <source>
        <strain evidence="2 3">CAB683</strain>
    </source>
</reference>
<evidence type="ECO:0000256" key="1">
    <source>
        <dbReference type="SAM" id="MobiDB-lite"/>
    </source>
</evidence>
<comment type="caution">
    <text evidence="2">The sequence shown here is derived from an EMBL/GenBank/DDBJ whole genome shotgun (WGS) entry which is preliminary data.</text>
</comment>
<organism evidence="2 3">
    <name type="scientific">Coniochaeta pulveracea</name>
    <dbReference type="NCBI Taxonomy" id="177199"/>
    <lineage>
        <taxon>Eukaryota</taxon>
        <taxon>Fungi</taxon>
        <taxon>Dikarya</taxon>
        <taxon>Ascomycota</taxon>
        <taxon>Pezizomycotina</taxon>
        <taxon>Sordariomycetes</taxon>
        <taxon>Sordariomycetidae</taxon>
        <taxon>Coniochaetales</taxon>
        <taxon>Coniochaetaceae</taxon>
        <taxon>Coniochaeta</taxon>
    </lineage>
</organism>
<evidence type="ECO:0000313" key="3">
    <source>
        <dbReference type="Proteomes" id="UP000275385"/>
    </source>
</evidence>
<feature type="compositionally biased region" description="Basic and acidic residues" evidence="1">
    <location>
        <begin position="542"/>
        <end position="561"/>
    </location>
</feature>
<evidence type="ECO:0000313" key="2">
    <source>
        <dbReference type="EMBL" id="RKU45403.1"/>
    </source>
</evidence>
<feature type="region of interest" description="Disordered" evidence="1">
    <location>
        <begin position="453"/>
        <end position="476"/>
    </location>
</feature>
<name>A0A420YBZ9_9PEZI</name>
<feature type="compositionally biased region" description="Basic and acidic residues" evidence="1">
    <location>
        <begin position="672"/>
        <end position="721"/>
    </location>
</feature>
<dbReference type="AlphaFoldDB" id="A0A420YBZ9"/>
<feature type="region of interest" description="Disordered" evidence="1">
    <location>
        <begin position="504"/>
        <end position="729"/>
    </location>
</feature>
<feature type="compositionally biased region" description="Polar residues" evidence="1">
    <location>
        <begin position="453"/>
        <end position="462"/>
    </location>
</feature>
<dbReference type="Proteomes" id="UP000275385">
    <property type="component" value="Unassembled WGS sequence"/>
</dbReference>
<dbReference type="OrthoDB" id="5234772at2759"/>
<keyword evidence="3" id="KW-1185">Reference proteome</keyword>
<dbReference type="EMBL" id="QVQW01000021">
    <property type="protein sequence ID" value="RKU45403.1"/>
    <property type="molecule type" value="Genomic_DNA"/>
</dbReference>
<protein>
    <submittedName>
        <fullName evidence="2">Uncharacterized protein</fullName>
    </submittedName>
</protein>
<proteinExistence type="predicted"/>
<gene>
    <name evidence="2" type="ORF">DL546_005116</name>
</gene>